<accession>A0AAJ0XF35</accession>
<comment type="caution">
    <text evidence="1">The sequence shown here is derived from an EMBL/GenBank/DDBJ whole genome shotgun (WGS) entry which is preliminary data.</text>
</comment>
<reference evidence="1" key="2">
    <citation type="journal article" date="2020" name="Microorganisms">
        <title>Osmotic Adaptation and Compatible Solute Biosynthesis of Phototrophic Bacteria as Revealed from Genome Analyses.</title>
        <authorList>
            <person name="Imhoff J.F."/>
            <person name="Rahn T."/>
            <person name="Kunzel S."/>
            <person name="Keller A."/>
            <person name="Neulinger S.C."/>
        </authorList>
    </citation>
    <scope>NUCLEOTIDE SEQUENCE</scope>
    <source>
        <strain evidence="1">DSM 4395</strain>
    </source>
</reference>
<evidence type="ECO:0008006" key="3">
    <source>
        <dbReference type="Google" id="ProtNLM"/>
    </source>
</evidence>
<dbReference type="InterPro" id="IPR026325">
    <property type="entry name" value="DUF932"/>
</dbReference>
<protein>
    <recommendedName>
        <fullName evidence="3">DUF945 domain-containing protein</fullName>
    </recommendedName>
</protein>
<dbReference type="Proteomes" id="UP001296967">
    <property type="component" value="Unassembled WGS sequence"/>
</dbReference>
<dbReference type="AlphaFoldDB" id="A0AAJ0XF35"/>
<keyword evidence="2" id="KW-1185">Reference proteome</keyword>
<organism evidence="1 2">
    <name type="scientific">Halochromatium salexigens</name>
    <name type="common">Chromatium salexigens</name>
    <dbReference type="NCBI Taxonomy" id="49447"/>
    <lineage>
        <taxon>Bacteria</taxon>
        <taxon>Pseudomonadati</taxon>
        <taxon>Pseudomonadota</taxon>
        <taxon>Gammaproteobacteria</taxon>
        <taxon>Chromatiales</taxon>
        <taxon>Chromatiaceae</taxon>
        <taxon>Halochromatium</taxon>
    </lineage>
</organism>
<dbReference type="EMBL" id="NHSF01000029">
    <property type="protein sequence ID" value="MBK5929893.1"/>
    <property type="molecule type" value="Genomic_DNA"/>
</dbReference>
<name>A0AAJ0XF35_HALSE</name>
<dbReference type="Pfam" id="PF06067">
    <property type="entry name" value="DUF932"/>
    <property type="match status" value="1"/>
</dbReference>
<sequence length="268" mass="29628">MRILTHRQLSHVAPAVFAPSPANGVSSRYGFVPTIEVLEALQTQGWYPVAAHQSEVRDGARQDVSQHLVRLRPEPDCQQIVGDSVAELVITNSHDRTTAFQLELGVFRQTCRNALITPLEPRGSLRVRHAPSTSKRVVEGALALSEQVPRLSEVVEGLQSTLVARADAERLAAAVLAVRYGEDASHYPITPADLLTIRREEDANASVWSVFNRLHENLFKGGLLSTSQKGRRVRTRAIRGVGETLRLNRALWRLTSQFVSDQGVVRHG</sequence>
<evidence type="ECO:0000313" key="1">
    <source>
        <dbReference type="EMBL" id="MBK5929893.1"/>
    </source>
</evidence>
<gene>
    <name evidence="1" type="ORF">CCR82_04955</name>
</gene>
<dbReference type="RefSeq" id="WP_242513267.1">
    <property type="nucleotide sequence ID" value="NZ_NHSF01000029.1"/>
</dbReference>
<proteinExistence type="predicted"/>
<evidence type="ECO:0000313" key="2">
    <source>
        <dbReference type="Proteomes" id="UP001296967"/>
    </source>
</evidence>
<reference evidence="1" key="1">
    <citation type="submission" date="2017-05" db="EMBL/GenBank/DDBJ databases">
        <authorList>
            <person name="Imhoff J.F."/>
            <person name="Rahn T."/>
            <person name="Kuenzel S."/>
            <person name="Neulinger S.C."/>
        </authorList>
    </citation>
    <scope>NUCLEOTIDE SEQUENCE</scope>
    <source>
        <strain evidence="1">DSM 4395</strain>
    </source>
</reference>